<name>A0AB39MD20_9ACTN</name>
<evidence type="ECO:0008006" key="4">
    <source>
        <dbReference type="Google" id="ProtNLM"/>
    </source>
</evidence>
<feature type="region of interest" description="Disordered" evidence="1">
    <location>
        <begin position="20"/>
        <end position="48"/>
    </location>
</feature>
<accession>A0AB39MD20</accession>
<proteinExistence type="predicted"/>
<feature type="chain" id="PRO_5044337599" description="Secreted protein" evidence="2">
    <location>
        <begin position="25"/>
        <end position="232"/>
    </location>
</feature>
<feature type="compositionally biased region" description="Polar residues" evidence="1">
    <location>
        <begin position="20"/>
        <end position="36"/>
    </location>
</feature>
<evidence type="ECO:0000256" key="1">
    <source>
        <dbReference type="SAM" id="MobiDB-lite"/>
    </source>
</evidence>
<sequence>MRLHTTTVLSLTALALTGCSTSSAGSSDPTPSTAVSAHTDGDNAPASAPLSSAALAERLLDERDLGEDYIRQPQRAERHDDISVIGCPALEKLGGEAAVGGSFDFSHEAKVSFTYVGGGGSQVSEELYSDTEAKLSKGMGRIFDAMTSCPTYQVLVGSTSVTVTAQKVLAARLGDEQWSQWLTFFSGGRNSIVKQTAVRTGTVVVVVSGSPGLVDAHMRTAVAKARVARSTG</sequence>
<reference evidence="3" key="1">
    <citation type="submission" date="2024-07" db="EMBL/GenBank/DDBJ databases">
        <authorList>
            <person name="Yu S.T."/>
        </authorList>
    </citation>
    <scope>NUCLEOTIDE SEQUENCE</scope>
    <source>
        <strain evidence="3">R08</strain>
    </source>
</reference>
<dbReference type="AlphaFoldDB" id="A0AB39MD20"/>
<gene>
    <name evidence="3" type="ORF">AB5J58_23035</name>
</gene>
<keyword evidence="2" id="KW-0732">Signal</keyword>
<feature type="signal peptide" evidence="2">
    <location>
        <begin position="1"/>
        <end position="24"/>
    </location>
</feature>
<dbReference type="RefSeq" id="WP_369188927.1">
    <property type="nucleotide sequence ID" value="NZ_CP163431.1"/>
</dbReference>
<protein>
    <recommendedName>
        <fullName evidence="4">Secreted protein</fullName>
    </recommendedName>
</protein>
<dbReference type="EMBL" id="CP163431">
    <property type="protein sequence ID" value="XDQ02854.1"/>
    <property type="molecule type" value="Genomic_DNA"/>
</dbReference>
<organism evidence="3">
    <name type="scientific">Streptomyces sp. R08</name>
    <dbReference type="NCBI Taxonomy" id="3238624"/>
    <lineage>
        <taxon>Bacteria</taxon>
        <taxon>Bacillati</taxon>
        <taxon>Actinomycetota</taxon>
        <taxon>Actinomycetes</taxon>
        <taxon>Kitasatosporales</taxon>
        <taxon>Streptomycetaceae</taxon>
        <taxon>Streptomyces</taxon>
    </lineage>
</organism>
<dbReference type="PROSITE" id="PS51257">
    <property type="entry name" value="PROKAR_LIPOPROTEIN"/>
    <property type="match status" value="1"/>
</dbReference>
<evidence type="ECO:0000256" key="2">
    <source>
        <dbReference type="SAM" id="SignalP"/>
    </source>
</evidence>
<evidence type="ECO:0000313" key="3">
    <source>
        <dbReference type="EMBL" id="XDQ02854.1"/>
    </source>
</evidence>